<name>A0A428ZKF1_KIBAR</name>
<dbReference type="RefSeq" id="WP_037260878.1">
    <property type="nucleotide sequence ID" value="NZ_QHKI01000004.1"/>
</dbReference>
<protein>
    <submittedName>
        <fullName evidence="1">Uncharacterized protein</fullName>
    </submittedName>
</protein>
<dbReference type="EMBL" id="QHKI01000004">
    <property type="protein sequence ID" value="RSM88576.1"/>
    <property type="molecule type" value="Genomic_DNA"/>
</dbReference>
<comment type="caution">
    <text evidence="1">The sequence shown here is derived from an EMBL/GenBank/DDBJ whole genome shotgun (WGS) entry which is preliminary data.</text>
</comment>
<evidence type="ECO:0000313" key="1">
    <source>
        <dbReference type="EMBL" id="RSM88576.1"/>
    </source>
</evidence>
<proteinExistence type="predicted"/>
<dbReference type="AlphaFoldDB" id="A0A428ZKF1"/>
<accession>A0A428ZKF1</accession>
<organism evidence="1 2">
    <name type="scientific">Kibdelosporangium aridum</name>
    <dbReference type="NCBI Taxonomy" id="2030"/>
    <lineage>
        <taxon>Bacteria</taxon>
        <taxon>Bacillati</taxon>
        <taxon>Actinomycetota</taxon>
        <taxon>Actinomycetes</taxon>
        <taxon>Pseudonocardiales</taxon>
        <taxon>Pseudonocardiaceae</taxon>
        <taxon>Kibdelosporangium</taxon>
    </lineage>
</organism>
<sequence length="61" mass="6865">MVQLTGFCTALDSALRSGKAALITTYVSQMEPHLHEHMDSDLARNMRRGFWDAGMRKAKLV</sequence>
<dbReference type="Proteomes" id="UP000287547">
    <property type="component" value="Unassembled WGS sequence"/>
</dbReference>
<dbReference type="OrthoDB" id="9929162at2"/>
<reference evidence="1 2" key="1">
    <citation type="submission" date="2018-05" db="EMBL/GenBank/DDBJ databases">
        <title>Evolution of GPA BGCs.</title>
        <authorList>
            <person name="Waglechner N."/>
            <person name="Wright G.D."/>
        </authorList>
    </citation>
    <scope>NUCLEOTIDE SEQUENCE [LARGE SCALE GENOMIC DNA]</scope>
    <source>
        <strain evidence="1 2">A82846</strain>
    </source>
</reference>
<gene>
    <name evidence="1" type="ORF">DMH04_08030</name>
</gene>
<evidence type="ECO:0000313" key="2">
    <source>
        <dbReference type="Proteomes" id="UP000287547"/>
    </source>
</evidence>